<protein>
    <submittedName>
        <fullName evidence="1">Uncharacterized protein</fullName>
    </submittedName>
</protein>
<name>A0A2P2QVK8_RHIMU</name>
<dbReference type="EMBL" id="GGEC01090511">
    <property type="protein sequence ID" value="MBX70995.1"/>
    <property type="molecule type" value="Transcribed_RNA"/>
</dbReference>
<sequence length="20" mass="2667">MFLFFRWFFGRWGNRSYYDA</sequence>
<accession>A0A2P2QVK8</accession>
<organism evidence="1">
    <name type="scientific">Rhizophora mucronata</name>
    <name type="common">Asiatic mangrove</name>
    <dbReference type="NCBI Taxonomy" id="61149"/>
    <lineage>
        <taxon>Eukaryota</taxon>
        <taxon>Viridiplantae</taxon>
        <taxon>Streptophyta</taxon>
        <taxon>Embryophyta</taxon>
        <taxon>Tracheophyta</taxon>
        <taxon>Spermatophyta</taxon>
        <taxon>Magnoliopsida</taxon>
        <taxon>eudicotyledons</taxon>
        <taxon>Gunneridae</taxon>
        <taxon>Pentapetalae</taxon>
        <taxon>rosids</taxon>
        <taxon>fabids</taxon>
        <taxon>Malpighiales</taxon>
        <taxon>Rhizophoraceae</taxon>
        <taxon>Rhizophora</taxon>
    </lineage>
</organism>
<reference evidence="1" key="1">
    <citation type="submission" date="2018-02" db="EMBL/GenBank/DDBJ databases">
        <title>Rhizophora mucronata_Transcriptome.</title>
        <authorList>
            <person name="Meera S.P."/>
            <person name="Sreeshan A."/>
            <person name="Augustine A."/>
        </authorList>
    </citation>
    <scope>NUCLEOTIDE SEQUENCE</scope>
    <source>
        <tissue evidence="1">Leaf</tissue>
    </source>
</reference>
<dbReference type="AlphaFoldDB" id="A0A2P2QVK8"/>
<proteinExistence type="predicted"/>
<evidence type="ECO:0000313" key="1">
    <source>
        <dbReference type="EMBL" id="MBX70995.1"/>
    </source>
</evidence>